<dbReference type="Proteomes" id="UP000199504">
    <property type="component" value="Unassembled WGS sequence"/>
</dbReference>
<dbReference type="PANTHER" id="PTHR35908">
    <property type="entry name" value="HYPOTHETICAL FUSION PROTEIN"/>
    <property type="match status" value="1"/>
</dbReference>
<evidence type="ECO:0000259" key="1">
    <source>
        <dbReference type="PROSITE" id="PS51819"/>
    </source>
</evidence>
<dbReference type="SUPFAM" id="SSF54593">
    <property type="entry name" value="Glyoxalase/Bleomycin resistance protein/Dihydroxybiphenyl dioxygenase"/>
    <property type="match status" value="1"/>
</dbReference>
<dbReference type="RefSeq" id="WP_091609487.1">
    <property type="nucleotide sequence ID" value="NZ_FMCX01000004.1"/>
</dbReference>
<dbReference type="InterPro" id="IPR041581">
    <property type="entry name" value="Glyoxalase_6"/>
</dbReference>
<dbReference type="PROSITE" id="PS51819">
    <property type="entry name" value="VOC"/>
    <property type="match status" value="1"/>
</dbReference>
<dbReference type="CDD" id="cd06587">
    <property type="entry name" value="VOC"/>
    <property type="match status" value="1"/>
</dbReference>
<dbReference type="OrthoDB" id="4211373at2"/>
<accession>A0A1C4YTU6</accession>
<protein>
    <submittedName>
        <fullName evidence="2">Glyoxalase-like domain-containing protein</fullName>
    </submittedName>
</protein>
<dbReference type="InterPro" id="IPR037523">
    <property type="entry name" value="VOC_core"/>
</dbReference>
<proteinExistence type="predicted"/>
<feature type="domain" description="VOC" evidence="1">
    <location>
        <begin position="6"/>
        <end position="119"/>
    </location>
</feature>
<reference evidence="3" key="1">
    <citation type="submission" date="2016-06" db="EMBL/GenBank/DDBJ databases">
        <authorList>
            <person name="Varghese N."/>
            <person name="Submissions Spin"/>
        </authorList>
    </citation>
    <scope>NUCLEOTIDE SEQUENCE [LARGE SCALE GENOMIC DNA]</scope>
    <source>
        <strain evidence="3">DSM 44830</strain>
    </source>
</reference>
<dbReference type="AlphaFoldDB" id="A0A1C4YTU6"/>
<evidence type="ECO:0000313" key="2">
    <source>
        <dbReference type="EMBL" id="SCF24128.1"/>
    </source>
</evidence>
<gene>
    <name evidence="2" type="ORF">GA0070564_104374</name>
</gene>
<dbReference type="Gene3D" id="3.10.180.10">
    <property type="entry name" value="2,3-Dihydroxybiphenyl 1,2-Dioxygenase, domain 1"/>
    <property type="match status" value="1"/>
</dbReference>
<dbReference type="InterPro" id="IPR029068">
    <property type="entry name" value="Glyas_Bleomycin-R_OHBP_Dase"/>
</dbReference>
<evidence type="ECO:0000313" key="3">
    <source>
        <dbReference type="Proteomes" id="UP000199504"/>
    </source>
</evidence>
<dbReference type="Pfam" id="PF18029">
    <property type="entry name" value="Glyoxalase_6"/>
    <property type="match status" value="1"/>
</dbReference>
<keyword evidence="3" id="KW-1185">Reference proteome</keyword>
<sequence>MTDTIRLSGVTLNAPDALALARFYALITGGVAKGDSHWATVTGPHAVIGFQQVDQFRAPEWPQGGVPMQMHLDFFVDDLAATGARVLAAGASRFDFQPNSDHCFVYSDPAGHPFCLSTWDLTQIDGEPDGA</sequence>
<dbReference type="PANTHER" id="PTHR35908:SF1">
    <property type="entry name" value="CONSERVED PROTEIN"/>
    <property type="match status" value="1"/>
</dbReference>
<dbReference type="STRING" id="262898.GA0070564_104374"/>
<dbReference type="EMBL" id="FMCX01000004">
    <property type="protein sequence ID" value="SCF24128.1"/>
    <property type="molecule type" value="Genomic_DNA"/>
</dbReference>
<organism evidence="2 3">
    <name type="scientific">Micromonospora mirobrigensis</name>
    <dbReference type="NCBI Taxonomy" id="262898"/>
    <lineage>
        <taxon>Bacteria</taxon>
        <taxon>Bacillati</taxon>
        <taxon>Actinomycetota</taxon>
        <taxon>Actinomycetes</taxon>
        <taxon>Micromonosporales</taxon>
        <taxon>Micromonosporaceae</taxon>
        <taxon>Micromonospora</taxon>
    </lineage>
</organism>
<name>A0A1C4YTU6_9ACTN</name>